<evidence type="ECO:0000313" key="8">
    <source>
        <dbReference type="EMBL" id="WXG69824.1"/>
    </source>
</evidence>
<keyword evidence="9" id="KW-1185">Reference proteome</keyword>
<name>A0ABZ2PLD8_9NOCA</name>
<reference evidence="8 9" key="1">
    <citation type="submission" date="2024-03" db="EMBL/GenBank/DDBJ databases">
        <title>Natural products discovery in diverse microorganisms through a two-stage MS feature dereplication strategy.</title>
        <authorList>
            <person name="Zhang R."/>
        </authorList>
    </citation>
    <scope>NUCLEOTIDE SEQUENCE [LARGE SCALE GENOMIC DNA]</scope>
    <source>
        <strain evidence="8 9">18930</strain>
    </source>
</reference>
<dbReference type="PANTHER" id="PTHR42718:SF9">
    <property type="entry name" value="MAJOR FACILITATOR SUPERFAMILY MULTIDRUG TRANSPORTER MFSC"/>
    <property type="match status" value="1"/>
</dbReference>
<dbReference type="InterPro" id="IPR020846">
    <property type="entry name" value="MFS_dom"/>
</dbReference>
<evidence type="ECO:0000313" key="9">
    <source>
        <dbReference type="Proteomes" id="UP001432000"/>
    </source>
</evidence>
<dbReference type="InterPro" id="IPR011701">
    <property type="entry name" value="MFS"/>
</dbReference>
<sequence>MTATIPHSATSPVMRYTTLAICCSSVLVASLDNTIVNVALPSIARDLDASLSTLQWTVDAYLLVLASLLMFSGSIADRFGRKRTFATGLVIFTVGSAMCGMSTSLHLSNPSKSV</sequence>
<keyword evidence="3 6" id="KW-0812">Transmembrane</keyword>
<evidence type="ECO:0000256" key="5">
    <source>
        <dbReference type="ARBA" id="ARBA00023136"/>
    </source>
</evidence>
<dbReference type="PANTHER" id="PTHR42718">
    <property type="entry name" value="MAJOR FACILITATOR SUPERFAMILY MULTIDRUG TRANSPORTER MFSC"/>
    <property type="match status" value="1"/>
</dbReference>
<evidence type="ECO:0000256" key="1">
    <source>
        <dbReference type="ARBA" id="ARBA00004651"/>
    </source>
</evidence>
<dbReference type="EMBL" id="CP147846">
    <property type="protein sequence ID" value="WXG69824.1"/>
    <property type="molecule type" value="Genomic_DNA"/>
</dbReference>
<evidence type="ECO:0000256" key="3">
    <source>
        <dbReference type="ARBA" id="ARBA00022692"/>
    </source>
</evidence>
<feature type="transmembrane region" description="Helical" evidence="6">
    <location>
        <begin position="16"/>
        <end position="40"/>
    </location>
</feature>
<evidence type="ECO:0000256" key="4">
    <source>
        <dbReference type="ARBA" id="ARBA00022989"/>
    </source>
</evidence>
<gene>
    <name evidence="8" type="ORF">WDS16_04550</name>
</gene>
<evidence type="ECO:0000256" key="2">
    <source>
        <dbReference type="ARBA" id="ARBA00022448"/>
    </source>
</evidence>
<evidence type="ECO:0000259" key="7">
    <source>
        <dbReference type="PROSITE" id="PS50850"/>
    </source>
</evidence>
<dbReference type="Pfam" id="PF07690">
    <property type="entry name" value="MFS_1"/>
    <property type="match status" value="1"/>
</dbReference>
<dbReference type="Proteomes" id="UP001432000">
    <property type="component" value="Chromosome"/>
</dbReference>
<keyword evidence="2" id="KW-0813">Transport</keyword>
<feature type="transmembrane region" description="Helical" evidence="6">
    <location>
        <begin position="60"/>
        <end position="76"/>
    </location>
</feature>
<dbReference type="InterPro" id="IPR036259">
    <property type="entry name" value="MFS_trans_sf"/>
</dbReference>
<keyword evidence="5 6" id="KW-0472">Membrane</keyword>
<organism evidence="8 9">
    <name type="scientific">Rhodococcus sovatensis</name>
    <dbReference type="NCBI Taxonomy" id="1805840"/>
    <lineage>
        <taxon>Bacteria</taxon>
        <taxon>Bacillati</taxon>
        <taxon>Actinomycetota</taxon>
        <taxon>Actinomycetes</taxon>
        <taxon>Mycobacteriales</taxon>
        <taxon>Nocardiaceae</taxon>
        <taxon>Rhodococcus</taxon>
    </lineage>
</organism>
<proteinExistence type="predicted"/>
<dbReference type="Gene3D" id="1.20.1720.10">
    <property type="entry name" value="Multidrug resistance protein D"/>
    <property type="match status" value="1"/>
</dbReference>
<keyword evidence="4 6" id="KW-1133">Transmembrane helix</keyword>
<dbReference type="SUPFAM" id="SSF103473">
    <property type="entry name" value="MFS general substrate transporter"/>
    <property type="match status" value="1"/>
</dbReference>
<dbReference type="PROSITE" id="PS50850">
    <property type="entry name" value="MFS"/>
    <property type="match status" value="1"/>
</dbReference>
<feature type="domain" description="Major facilitator superfamily (MFS) profile" evidence="7">
    <location>
        <begin position="18"/>
        <end position="114"/>
    </location>
</feature>
<feature type="transmembrane region" description="Helical" evidence="6">
    <location>
        <begin position="88"/>
        <end position="107"/>
    </location>
</feature>
<evidence type="ECO:0000256" key="6">
    <source>
        <dbReference type="SAM" id="Phobius"/>
    </source>
</evidence>
<protein>
    <submittedName>
        <fullName evidence="8">MFS transporter</fullName>
    </submittedName>
</protein>
<accession>A0ABZ2PLD8</accession>
<dbReference type="RefSeq" id="WP_338890837.1">
    <property type="nucleotide sequence ID" value="NZ_CP147846.1"/>
</dbReference>
<comment type="subcellular location">
    <subcellularLocation>
        <location evidence="1">Cell membrane</location>
        <topology evidence="1">Multi-pass membrane protein</topology>
    </subcellularLocation>
</comment>